<reference evidence="1" key="1">
    <citation type="journal article" date="2020" name="mSystems">
        <title>Genome- and Community-Level Interaction Insights into Carbon Utilization and Element Cycling Functions of Hydrothermarchaeota in Hydrothermal Sediment.</title>
        <authorList>
            <person name="Zhou Z."/>
            <person name="Liu Y."/>
            <person name="Xu W."/>
            <person name="Pan J."/>
            <person name="Luo Z.H."/>
            <person name="Li M."/>
        </authorList>
    </citation>
    <scope>NUCLEOTIDE SEQUENCE [LARGE SCALE GENOMIC DNA]</scope>
    <source>
        <strain evidence="1">SpSt-374</strain>
    </source>
</reference>
<dbReference type="AlphaFoldDB" id="A0A7C3VFC7"/>
<sequence length="108" mass="12244">MEASVREIKPIANNHFAVIILIDEMTSQFEFTVEKEVGEPMAVISGNREFCQTFKFNQHIAVEVSKLVSKIYRGAHIEFPVYVGDFASPEEAIAQQKPFQQPEATLKK</sequence>
<accession>A0A7C3VFC7</accession>
<organism evidence="1">
    <name type="scientific">Planktothricoides sp. SpSt-374</name>
    <dbReference type="NCBI Taxonomy" id="2282167"/>
    <lineage>
        <taxon>Bacteria</taxon>
        <taxon>Bacillati</taxon>
        <taxon>Cyanobacteriota</taxon>
        <taxon>Cyanophyceae</taxon>
        <taxon>Oscillatoriophycideae</taxon>
        <taxon>Oscillatoriales</taxon>
        <taxon>Oscillatoriaceae</taxon>
        <taxon>Planktothricoides</taxon>
    </lineage>
</organism>
<proteinExistence type="predicted"/>
<dbReference type="EMBL" id="DSPX01000048">
    <property type="protein sequence ID" value="HGG00074.1"/>
    <property type="molecule type" value="Genomic_DNA"/>
</dbReference>
<comment type="caution">
    <text evidence="1">The sequence shown here is derived from an EMBL/GenBank/DDBJ whole genome shotgun (WGS) entry which is preliminary data.</text>
</comment>
<gene>
    <name evidence="1" type="ORF">ENR15_05275</name>
</gene>
<protein>
    <submittedName>
        <fullName evidence="1">Uncharacterized protein</fullName>
    </submittedName>
</protein>
<evidence type="ECO:0000313" key="1">
    <source>
        <dbReference type="EMBL" id="HGG00074.1"/>
    </source>
</evidence>
<name>A0A7C3VFC7_9CYAN</name>